<dbReference type="RefSeq" id="XP_013351894.1">
    <property type="nucleotide sequence ID" value="XM_013496440.1"/>
</dbReference>
<dbReference type="OrthoDB" id="439808at2759"/>
<dbReference type="EMBL" id="HG681854">
    <property type="protein sequence ID" value="CDJ29325.1"/>
    <property type="molecule type" value="Genomic_DNA"/>
</dbReference>
<gene>
    <name evidence="4" type="ORF">EMH_0048700</name>
</gene>
<proteinExistence type="predicted"/>
<feature type="compositionally biased region" description="Basic and acidic residues" evidence="2">
    <location>
        <begin position="211"/>
        <end position="228"/>
    </location>
</feature>
<evidence type="ECO:0000313" key="5">
    <source>
        <dbReference type="Proteomes" id="UP000030744"/>
    </source>
</evidence>
<evidence type="ECO:0000256" key="1">
    <source>
        <dbReference type="PROSITE-ProRule" id="PRU00176"/>
    </source>
</evidence>
<feature type="region of interest" description="Disordered" evidence="2">
    <location>
        <begin position="97"/>
        <end position="228"/>
    </location>
</feature>
<feature type="domain" description="RRM" evidence="3">
    <location>
        <begin position="6"/>
        <end position="84"/>
    </location>
</feature>
<dbReference type="InterPro" id="IPR035979">
    <property type="entry name" value="RBD_domain_sf"/>
</dbReference>
<dbReference type="AlphaFoldDB" id="U6JV42"/>
<dbReference type="VEuPathDB" id="ToxoDB:EMH_0048700"/>
<keyword evidence="1" id="KW-0694">RNA-binding</keyword>
<feature type="compositionally biased region" description="Low complexity" evidence="2">
    <location>
        <begin position="102"/>
        <end position="113"/>
    </location>
</feature>
<evidence type="ECO:0000256" key="2">
    <source>
        <dbReference type="SAM" id="MobiDB-lite"/>
    </source>
</evidence>
<reference evidence="4" key="2">
    <citation type="submission" date="2013-10" db="EMBL/GenBank/DDBJ databases">
        <authorList>
            <person name="Aslett M."/>
        </authorList>
    </citation>
    <scope>NUCLEOTIDE SEQUENCE [LARGE SCALE GENOMIC DNA]</scope>
    <source>
        <strain evidence="4">Houghton</strain>
    </source>
</reference>
<dbReference type="InterPro" id="IPR012677">
    <property type="entry name" value="Nucleotide-bd_a/b_plait_sf"/>
</dbReference>
<dbReference type="PANTHER" id="PTHR23147">
    <property type="entry name" value="SERINE/ARGININE RICH SPLICING FACTOR"/>
    <property type="match status" value="1"/>
</dbReference>
<dbReference type="GO" id="GO:0003723">
    <property type="term" value="F:RNA binding"/>
    <property type="evidence" value="ECO:0007669"/>
    <property type="project" value="UniProtKB-UniRule"/>
</dbReference>
<feature type="compositionally biased region" description="Basic and acidic residues" evidence="2">
    <location>
        <begin position="187"/>
        <end position="198"/>
    </location>
</feature>
<organism evidence="4 5">
    <name type="scientific">Eimeria mitis</name>
    <dbReference type="NCBI Taxonomy" id="44415"/>
    <lineage>
        <taxon>Eukaryota</taxon>
        <taxon>Sar</taxon>
        <taxon>Alveolata</taxon>
        <taxon>Apicomplexa</taxon>
        <taxon>Conoidasida</taxon>
        <taxon>Coccidia</taxon>
        <taxon>Eucoccidiorida</taxon>
        <taxon>Eimeriorina</taxon>
        <taxon>Eimeriidae</taxon>
        <taxon>Eimeria</taxon>
    </lineage>
</organism>
<accession>U6JV42</accession>
<name>U6JV42_9EIME</name>
<dbReference type="SMART" id="SM00360">
    <property type="entry name" value="RRM"/>
    <property type="match status" value="1"/>
</dbReference>
<evidence type="ECO:0000313" key="4">
    <source>
        <dbReference type="EMBL" id="CDJ29325.1"/>
    </source>
</evidence>
<dbReference type="Proteomes" id="UP000030744">
    <property type="component" value="Unassembled WGS sequence"/>
</dbReference>
<sequence>MANRGCSLLVRNLRYETTADKVREVFEKVGRVKDVYLPIDHTTKEPRGFGFVEYYEEKDAQDAVHEFDRFILDGNELSVIIAQDRRKSPHTMRRILAERQNGPYQGRGMPPRQGGYGGYRYDARGGRYDRGYDGGGYGGNYRGNGEAYGRRGRDGYDGGYDDYRRDGYRGGVEDDRRRGGRSRSRSRQRDGYRGDRYRYPPGDGGRRGRYHDRDREDDYDTRHRSESR</sequence>
<keyword evidence="5" id="KW-1185">Reference proteome</keyword>
<dbReference type="PROSITE" id="PS50102">
    <property type="entry name" value="RRM"/>
    <property type="match status" value="1"/>
</dbReference>
<reference evidence="4" key="1">
    <citation type="submission" date="2013-10" db="EMBL/GenBank/DDBJ databases">
        <title>Genomic analysis of the causative agents of coccidiosis in chickens.</title>
        <authorList>
            <person name="Reid A.J."/>
            <person name="Blake D."/>
            <person name="Billington K."/>
            <person name="Browne H."/>
            <person name="Dunn M."/>
            <person name="Hung S."/>
            <person name="Kawahara F."/>
            <person name="Miranda-Saavedra D."/>
            <person name="Mourier T."/>
            <person name="Nagra H."/>
            <person name="Otto T.D."/>
            <person name="Rawlings N."/>
            <person name="Sanchez A."/>
            <person name="Sanders M."/>
            <person name="Subramaniam C."/>
            <person name="Tay Y."/>
            <person name="Dear P."/>
            <person name="Doerig C."/>
            <person name="Gruber A."/>
            <person name="Parkinson J."/>
            <person name="Shirley M."/>
            <person name="Wan K.L."/>
            <person name="Berriman M."/>
            <person name="Tomley F."/>
            <person name="Pain A."/>
        </authorList>
    </citation>
    <scope>NUCLEOTIDE SEQUENCE [LARGE SCALE GENOMIC DNA]</scope>
    <source>
        <strain evidence="4">Houghton</strain>
    </source>
</reference>
<feature type="compositionally biased region" description="Basic and acidic residues" evidence="2">
    <location>
        <begin position="148"/>
        <end position="177"/>
    </location>
</feature>
<dbReference type="GeneID" id="25379556"/>
<feature type="compositionally biased region" description="Basic and acidic residues" evidence="2">
    <location>
        <begin position="121"/>
        <end position="132"/>
    </location>
</feature>
<protein>
    <submittedName>
        <fullName evidence="4">28 kDa SC35-like splicing factor, related</fullName>
    </submittedName>
</protein>
<feature type="compositionally biased region" description="Gly residues" evidence="2">
    <location>
        <begin position="133"/>
        <end position="142"/>
    </location>
</feature>
<dbReference type="Gene3D" id="3.30.70.330">
    <property type="match status" value="1"/>
</dbReference>
<dbReference type="Pfam" id="PF00076">
    <property type="entry name" value="RRM_1"/>
    <property type="match status" value="1"/>
</dbReference>
<dbReference type="InterPro" id="IPR000504">
    <property type="entry name" value="RRM_dom"/>
</dbReference>
<dbReference type="InterPro" id="IPR050907">
    <property type="entry name" value="SRSF"/>
</dbReference>
<evidence type="ECO:0000259" key="3">
    <source>
        <dbReference type="PROSITE" id="PS50102"/>
    </source>
</evidence>
<dbReference type="SUPFAM" id="SSF54928">
    <property type="entry name" value="RNA-binding domain, RBD"/>
    <property type="match status" value="1"/>
</dbReference>